<name>A0ABD2NGM8_9CUCU</name>
<comment type="caution">
    <text evidence="1">The sequence shown here is derived from an EMBL/GenBank/DDBJ whole genome shotgun (WGS) entry which is preliminary data.</text>
</comment>
<feature type="non-terminal residue" evidence="1">
    <location>
        <position position="69"/>
    </location>
</feature>
<dbReference type="AlphaFoldDB" id="A0ABD2NGM8"/>
<reference evidence="1 2" key="1">
    <citation type="journal article" date="2021" name="BMC Biol.">
        <title>Horizontally acquired antibacterial genes associated with adaptive radiation of ladybird beetles.</title>
        <authorList>
            <person name="Li H.S."/>
            <person name="Tang X.F."/>
            <person name="Huang Y.H."/>
            <person name="Xu Z.Y."/>
            <person name="Chen M.L."/>
            <person name="Du X.Y."/>
            <person name="Qiu B.Y."/>
            <person name="Chen P.T."/>
            <person name="Zhang W."/>
            <person name="Slipinski A."/>
            <person name="Escalona H.E."/>
            <person name="Waterhouse R.M."/>
            <person name="Zwick A."/>
            <person name="Pang H."/>
        </authorList>
    </citation>
    <scope>NUCLEOTIDE SEQUENCE [LARGE SCALE GENOMIC DNA]</scope>
    <source>
        <strain evidence="1">SYSU2018</strain>
    </source>
</reference>
<keyword evidence="2" id="KW-1185">Reference proteome</keyword>
<sequence>MAHRRSFLLQNHYFQLEYVVNSIIPEKEDNTCDFLIVPPDLGAITDEEEGPEDDLVTQALPRVVPGTIK</sequence>
<accession>A0ABD2NGM8</accession>
<evidence type="ECO:0000313" key="2">
    <source>
        <dbReference type="Proteomes" id="UP001516400"/>
    </source>
</evidence>
<protein>
    <submittedName>
        <fullName evidence="1">Uncharacterized protein</fullName>
    </submittedName>
</protein>
<dbReference type="EMBL" id="JABFTP020000103">
    <property type="protein sequence ID" value="KAL3277705.1"/>
    <property type="molecule type" value="Genomic_DNA"/>
</dbReference>
<gene>
    <name evidence="1" type="ORF">HHI36_013050</name>
</gene>
<proteinExistence type="predicted"/>
<dbReference type="Proteomes" id="UP001516400">
    <property type="component" value="Unassembled WGS sequence"/>
</dbReference>
<evidence type="ECO:0000313" key="1">
    <source>
        <dbReference type="EMBL" id="KAL3277705.1"/>
    </source>
</evidence>
<organism evidence="1 2">
    <name type="scientific">Cryptolaemus montrouzieri</name>
    <dbReference type="NCBI Taxonomy" id="559131"/>
    <lineage>
        <taxon>Eukaryota</taxon>
        <taxon>Metazoa</taxon>
        <taxon>Ecdysozoa</taxon>
        <taxon>Arthropoda</taxon>
        <taxon>Hexapoda</taxon>
        <taxon>Insecta</taxon>
        <taxon>Pterygota</taxon>
        <taxon>Neoptera</taxon>
        <taxon>Endopterygota</taxon>
        <taxon>Coleoptera</taxon>
        <taxon>Polyphaga</taxon>
        <taxon>Cucujiformia</taxon>
        <taxon>Coccinelloidea</taxon>
        <taxon>Coccinellidae</taxon>
        <taxon>Scymninae</taxon>
        <taxon>Scymnini</taxon>
        <taxon>Cryptolaemus</taxon>
    </lineage>
</organism>